<dbReference type="FunFam" id="2.60.40.10:FF:001377">
    <property type="entry name" value="Matrix remodeling associated 5"/>
    <property type="match status" value="1"/>
</dbReference>
<dbReference type="OrthoDB" id="10062932at2759"/>
<dbReference type="Gene3D" id="2.60.40.10">
    <property type="entry name" value="Immunoglobulins"/>
    <property type="match status" value="9"/>
</dbReference>
<keyword evidence="2 5" id="KW-0732">Signal</keyword>
<feature type="domain" description="Ig-like" evidence="6">
    <location>
        <begin position="525"/>
        <end position="618"/>
    </location>
</feature>
<evidence type="ECO:0000256" key="1">
    <source>
        <dbReference type="ARBA" id="ARBA00022614"/>
    </source>
</evidence>
<dbReference type="InterPro" id="IPR050467">
    <property type="entry name" value="LRFN"/>
</dbReference>
<comment type="caution">
    <text evidence="7">The sequence shown here is derived from an EMBL/GenBank/DDBJ whole genome shotgun (WGS) entry which is preliminary data.</text>
</comment>
<dbReference type="Pfam" id="PF13855">
    <property type="entry name" value="LRR_8"/>
    <property type="match status" value="2"/>
</dbReference>
<dbReference type="SUPFAM" id="SSF48726">
    <property type="entry name" value="Immunoglobulin"/>
    <property type="match status" value="9"/>
</dbReference>
<proteinExistence type="predicted"/>
<dbReference type="InterPro" id="IPR036179">
    <property type="entry name" value="Ig-like_dom_sf"/>
</dbReference>
<evidence type="ECO:0000313" key="8">
    <source>
        <dbReference type="Proteomes" id="UP001152622"/>
    </source>
</evidence>
<dbReference type="InterPro" id="IPR032675">
    <property type="entry name" value="LRR_dom_sf"/>
</dbReference>
<gene>
    <name evidence="7" type="ORF">SKAU_G00274760</name>
</gene>
<dbReference type="InterPro" id="IPR013098">
    <property type="entry name" value="Ig_I-set"/>
</dbReference>
<protein>
    <recommendedName>
        <fullName evidence="6">Ig-like domain-containing protein</fullName>
    </recommendedName>
</protein>
<dbReference type="Pfam" id="PF07679">
    <property type="entry name" value="I-set"/>
    <property type="match status" value="3"/>
</dbReference>
<dbReference type="PROSITE" id="PS50835">
    <property type="entry name" value="IG_LIKE"/>
    <property type="match status" value="9"/>
</dbReference>
<dbReference type="SMART" id="SM00013">
    <property type="entry name" value="LRRNT"/>
    <property type="match status" value="1"/>
</dbReference>
<feature type="domain" description="Ig-like" evidence="6">
    <location>
        <begin position="1019"/>
        <end position="1111"/>
    </location>
</feature>
<dbReference type="PANTHER" id="PTHR45842:SF25">
    <property type="entry name" value="CARBOXYPEPTIDASE N SUBUNIT 2-LIKE"/>
    <property type="match status" value="1"/>
</dbReference>
<dbReference type="EMBL" id="JAINUF010000010">
    <property type="protein sequence ID" value="KAJ8348887.1"/>
    <property type="molecule type" value="Genomic_DNA"/>
</dbReference>
<accession>A0A9Q1IQR6</accession>
<dbReference type="InterPro" id="IPR003591">
    <property type="entry name" value="Leu-rich_rpt_typical-subtyp"/>
</dbReference>
<dbReference type="InterPro" id="IPR000372">
    <property type="entry name" value="LRRNT"/>
</dbReference>
<dbReference type="SMART" id="SM00369">
    <property type="entry name" value="LRR_TYP"/>
    <property type="match status" value="6"/>
</dbReference>
<organism evidence="7 8">
    <name type="scientific">Synaphobranchus kaupii</name>
    <name type="common">Kaup's arrowtooth eel</name>
    <dbReference type="NCBI Taxonomy" id="118154"/>
    <lineage>
        <taxon>Eukaryota</taxon>
        <taxon>Metazoa</taxon>
        <taxon>Chordata</taxon>
        <taxon>Craniata</taxon>
        <taxon>Vertebrata</taxon>
        <taxon>Euteleostomi</taxon>
        <taxon>Actinopterygii</taxon>
        <taxon>Neopterygii</taxon>
        <taxon>Teleostei</taxon>
        <taxon>Anguilliformes</taxon>
        <taxon>Synaphobranchidae</taxon>
        <taxon>Synaphobranchus</taxon>
    </lineage>
</organism>
<dbReference type="SMART" id="SM00409">
    <property type="entry name" value="IG"/>
    <property type="match status" value="9"/>
</dbReference>
<reference evidence="7" key="1">
    <citation type="journal article" date="2023" name="Science">
        <title>Genome structures resolve the early diversification of teleost fishes.</title>
        <authorList>
            <person name="Parey E."/>
            <person name="Louis A."/>
            <person name="Montfort J."/>
            <person name="Bouchez O."/>
            <person name="Roques C."/>
            <person name="Iampietro C."/>
            <person name="Lluch J."/>
            <person name="Castinel A."/>
            <person name="Donnadieu C."/>
            <person name="Desvignes T."/>
            <person name="Floi Bucao C."/>
            <person name="Jouanno E."/>
            <person name="Wen M."/>
            <person name="Mejri S."/>
            <person name="Dirks R."/>
            <person name="Jansen H."/>
            <person name="Henkel C."/>
            <person name="Chen W.J."/>
            <person name="Zahm M."/>
            <person name="Cabau C."/>
            <person name="Klopp C."/>
            <person name="Thompson A.W."/>
            <person name="Robinson-Rechavi M."/>
            <person name="Braasch I."/>
            <person name="Lecointre G."/>
            <person name="Bobe J."/>
            <person name="Postlethwait J.H."/>
            <person name="Berthelot C."/>
            <person name="Roest Crollius H."/>
            <person name="Guiguen Y."/>
        </authorList>
    </citation>
    <scope>NUCLEOTIDE SEQUENCE</scope>
    <source>
        <strain evidence="7">WJC10195</strain>
    </source>
</reference>
<feature type="domain" description="Ig-like" evidence="6">
    <location>
        <begin position="824"/>
        <end position="914"/>
    </location>
</feature>
<evidence type="ECO:0000256" key="5">
    <source>
        <dbReference type="SAM" id="SignalP"/>
    </source>
</evidence>
<feature type="domain" description="Ig-like" evidence="6">
    <location>
        <begin position="1116"/>
        <end position="1207"/>
    </location>
</feature>
<feature type="domain" description="Ig-like" evidence="6">
    <location>
        <begin position="721"/>
        <end position="818"/>
    </location>
</feature>
<feature type="domain" description="Ig-like" evidence="6">
    <location>
        <begin position="428"/>
        <end position="515"/>
    </location>
</feature>
<keyword evidence="8" id="KW-1185">Reference proteome</keyword>
<sequence length="1306" mass="143674">MTVTGLSYLWAVALLPQLLAPPLVPRACTTPCTCPGAREVHCTFSLLTSVPSSIPRDTQRLNLGYNNIQALDGSAFTGLRSLGMLMLHGNDIQSLSPGAFYNLRSLRILKLSYNKLRTINRSIFEGLSSLARLHLDHNTIEFIEPFSFSGLTSLTVLNLERNRLRDLHPHTFVTLSFLGNFWGSSLRYLDLSDNQLGYMLPGVIKCRKEEELGTSVNCAMCSSPQSLNNSQVFQLSPSQLSCDKPTLHSPLKLRDSALWWDTDSDIPYIKDLEPPLGHLTFMLSDSQSNMAYVDCVVKRQAQGSTMSWQNLRFRQVALNVTLMSLLECEINRADLQQLWRLVAYYSERPAVLKQGRRQENASRPTFQYSQAFSEDSPYFTDLKGHLTAEPTWLLQPLLQDRGQYLCTAKNAFGSDQLVITLWVMTQPPKIVPPKSTDVVVYLGHPMNLDCVAQGKPQAQISWILPDGKLAWSRGLPDNTVSILTNGTLRIEAANLSSKGQYKCIASSTAGADTVTYHIRVVVSSPTIDEEATEDIVLATGSDAYIPCTAKGKPKPTIQWTIPDEEKSEAFPFVRGRISVFSNGTLFVRNISQTDSGTYRCSATNQAGAIGRVVQVEVKQENSSTQQPLPRQHRITGMHGSTLDLHCSGSEISQHGALWRLPSELLLDYRNSSEGSITAFPNSTLRIQQLTEKDAGSYLCLFLTSRGRDFKKFHVEVLTRAPKIKHLATVHKRVAYGDNFQIDCLASGFPTPEVSWTLPEGTVVNSTLQHEDKLVGSPRFIVLGNGTFLLKNIRKGDEGDYTCKARNKVGQDAMKVKIHLLPDSPRILSKDDVSIWGLLGEPVHIKCQAIGEPTPVITWFSPSNATITTSSIRYQILRDGTLIIRKVGLADRGNYACVAKSLAGYDVKNVHLEVEGGAPRINRQVGRTAVKFTAVFHQTLLLDCKAEGLPEPRVTWTSPFGVSLPTPYRGGRFQVYRNGSLELRALRKTDEGRYVCLAQNRLGEARLEIELRVNSPSEKPSFSAANTEVVSFKPGSAEVTLGCYASGKPTPEFVWVLPNSTALISGAMLQRFHHSPGNGLLHILQPGNGDTGVYRCLANNTAGQAEKRYALEPGWKPVIQGKPMAVRISFGQNLKLPCPVDAWPQAAISWTLPNSRVLRKPQIIGRVAYLGNGTLQLSEATTFDRGTYTCKATNALGSSTLSHTVIVTAYPPRITSVFPSVTVVNRGSAAKLSCTAVGIPEPDISWTLPGSTSLTPTSPVTAQNEMYVTAEGSLVIQHPMLMNSGIYKCNARSAVGMDFKATYLQVL</sequence>
<feature type="domain" description="Ig-like" evidence="6">
    <location>
        <begin position="1211"/>
        <end position="1304"/>
    </location>
</feature>
<dbReference type="PANTHER" id="PTHR45842">
    <property type="entry name" value="SYNAPTIC ADHESION-LIKE MOLECULE SALM"/>
    <property type="match status" value="1"/>
</dbReference>
<dbReference type="SMART" id="SM00408">
    <property type="entry name" value="IGc2"/>
    <property type="match status" value="8"/>
</dbReference>
<dbReference type="FunFam" id="3.80.10.10:FF:000082">
    <property type="entry name" value="Leucine-rich repeat-containing 24"/>
    <property type="match status" value="1"/>
</dbReference>
<dbReference type="InterPro" id="IPR013783">
    <property type="entry name" value="Ig-like_fold"/>
</dbReference>
<evidence type="ECO:0000313" key="7">
    <source>
        <dbReference type="EMBL" id="KAJ8348887.1"/>
    </source>
</evidence>
<dbReference type="Gene3D" id="3.80.10.10">
    <property type="entry name" value="Ribonuclease Inhibitor"/>
    <property type="match status" value="2"/>
</dbReference>
<keyword evidence="3" id="KW-0677">Repeat</keyword>
<evidence type="ECO:0000256" key="4">
    <source>
        <dbReference type="ARBA" id="ARBA00023157"/>
    </source>
</evidence>
<dbReference type="SUPFAM" id="SSF52058">
    <property type="entry name" value="L domain-like"/>
    <property type="match status" value="1"/>
</dbReference>
<evidence type="ECO:0000256" key="3">
    <source>
        <dbReference type="ARBA" id="ARBA00022737"/>
    </source>
</evidence>
<keyword evidence="4" id="KW-1015">Disulfide bond</keyword>
<dbReference type="InterPro" id="IPR007110">
    <property type="entry name" value="Ig-like_dom"/>
</dbReference>
<dbReference type="CDD" id="cd00096">
    <property type="entry name" value="Ig"/>
    <property type="match status" value="1"/>
</dbReference>
<feature type="signal peptide" evidence="5">
    <location>
        <begin position="1"/>
        <end position="20"/>
    </location>
</feature>
<feature type="domain" description="Ig-like" evidence="6">
    <location>
        <begin position="918"/>
        <end position="1013"/>
    </location>
</feature>
<evidence type="ECO:0000256" key="2">
    <source>
        <dbReference type="ARBA" id="ARBA00022729"/>
    </source>
</evidence>
<dbReference type="Proteomes" id="UP001152622">
    <property type="component" value="Chromosome 10"/>
</dbReference>
<name>A0A9Q1IQR6_SYNKA</name>
<dbReference type="Pfam" id="PF13927">
    <property type="entry name" value="Ig_3"/>
    <property type="match status" value="5"/>
</dbReference>
<keyword evidence="1" id="KW-0433">Leucine-rich repeat</keyword>
<evidence type="ECO:0000259" key="6">
    <source>
        <dbReference type="PROSITE" id="PS50835"/>
    </source>
</evidence>
<dbReference type="InterPro" id="IPR003598">
    <property type="entry name" value="Ig_sub2"/>
</dbReference>
<dbReference type="InterPro" id="IPR003599">
    <property type="entry name" value="Ig_sub"/>
</dbReference>
<dbReference type="InterPro" id="IPR001611">
    <property type="entry name" value="Leu-rich_rpt"/>
</dbReference>
<dbReference type="PROSITE" id="PS51450">
    <property type="entry name" value="LRR"/>
    <property type="match status" value="1"/>
</dbReference>
<feature type="chain" id="PRO_5040170128" description="Ig-like domain-containing protein" evidence="5">
    <location>
        <begin position="21"/>
        <end position="1306"/>
    </location>
</feature>
<feature type="domain" description="Ig-like" evidence="6">
    <location>
        <begin position="629"/>
        <end position="699"/>
    </location>
</feature>